<comment type="subcellular location">
    <subcellularLocation>
        <location evidence="1">Cell membrane</location>
        <topology evidence="1">Multi-pass membrane protein</topology>
    </subcellularLocation>
</comment>
<dbReference type="GO" id="GO:0015095">
    <property type="term" value="F:magnesium ion transmembrane transporter activity"/>
    <property type="evidence" value="ECO:0007669"/>
    <property type="project" value="TreeGrafter"/>
</dbReference>
<reference evidence="8" key="1">
    <citation type="journal article" date="2020" name="Stud. Mycol.">
        <title>101 Dothideomycetes genomes: a test case for predicting lifestyles and emergence of pathogens.</title>
        <authorList>
            <person name="Haridas S."/>
            <person name="Albert R."/>
            <person name="Binder M."/>
            <person name="Bloem J."/>
            <person name="Labutti K."/>
            <person name="Salamov A."/>
            <person name="Andreopoulos B."/>
            <person name="Baker S."/>
            <person name="Barry K."/>
            <person name="Bills G."/>
            <person name="Bluhm B."/>
            <person name="Cannon C."/>
            <person name="Castanera R."/>
            <person name="Culley D."/>
            <person name="Daum C."/>
            <person name="Ezra D."/>
            <person name="Gonzalez J."/>
            <person name="Henrissat B."/>
            <person name="Kuo A."/>
            <person name="Liang C."/>
            <person name="Lipzen A."/>
            <person name="Lutzoni F."/>
            <person name="Magnuson J."/>
            <person name="Mondo S."/>
            <person name="Nolan M."/>
            <person name="Ohm R."/>
            <person name="Pangilinan J."/>
            <person name="Park H.-J."/>
            <person name="Ramirez L."/>
            <person name="Alfaro M."/>
            <person name="Sun H."/>
            <person name="Tritt A."/>
            <person name="Yoshinaga Y."/>
            <person name="Zwiers L.-H."/>
            <person name="Turgeon B."/>
            <person name="Goodwin S."/>
            <person name="Spatafora J."/>
            <person name="Crous P."/>
            <person name="Grigoriev I."/>
        </authorList>
    </citation>
    <scope>NUCLEOTIDE SEQUENCE</scope>
    <source>
        <strain evidence="8">CBS 122368</strain>
    </source>
</reference>
<name>A0A6A6I1P2_9PLEO</name>
<dbReference type="GO" id="GO:0005886">
    <property type="term" value="C:plasma membrane"/>
    <property type="evidence" value="ECO:0007669"/>
    <property type="project" value="UniProtKB-SubCell"/>
</dbReference>
<dbReference type="PANTHER" id="PTHR46494">
    <property type="entry name" value="CORA FAMILY METAL ION TRANSPORTER (EUROFUNG)"/>
    <property type="match status" value="1"/>
</dbReference>
<evidence type="ECO:0000256" key="6">
    <source>
        <dbReference type="SAM" id="MobiDB-lite"/>
    </source>
</evidence>
<evidence type="ECO:0000256" key="4">
    <source>
        <dbReference type="ARBA" id="ARBA00023136"/>
    </source>
</evidence>
<keyword evidence="5" id="KW-0175">Coiled coil</keyword>
<evidence type="ECO:0000256" key="1">
    <source>
        <dbReference type="ARBA" id="ARBA00004651"/>
    </source>
</evidence>
<evidence type="ECO:0008006" key="10">
    <source>
        <dbReference type="Google" id="ProtNLM"/>
    </source>
</evidence>
<dbReference type="OrthoDB" id="5430750at2759"/>
<dbReference type="Gene3D" id="1.20.58.340">
    <property type="entry name" value="Magnesium transport protein CorA, transmembrane region"/>
    <property type="match status" value="1"/>
</dbReference>
<feature type="transmembrane region" description="Helical" evidence="7">
    <location>
        <begin position="556"/>
        <end position="578"/>
    </location>
</feature>
<keyword evidence="9" id="KW-1185">Reference proteome</keyword>
<dbReference type="GO" id="GO:0015087">
    <property type="term" value="F:cobalt ion transmembrane transporter activity"/>
    <property type="evidence" value="ECO:0007669"/>
    <property type="project" value="TreeGrafter"/>
</dbReference>
<evidence type="ECO:0000313" key="9">
    <source>
        <dbReference type="Proteomes" id="UP000800094"/>
    </source>
</evidence>
<dbReference type="RefSeq" id="XP_033678932.1">
    <property type="nucleotide sequence ID" value="XM_033824161.1"/>
</dbReference>
<dbReference type="GO" id="GO:0050897">
    <property type="term" value="F:cobalt ion binding"/>
    <property type="evidence" value="ECO:0007669"/>
    <property type="project" value="TreeGrafter"/>
</dbReference>
<dbReference type="GO" id="GO:0000287">
    <property type="term" value="F:magnesium ion binding"/>
    <property type="evidence" value="ECO:0007669"/>
    <property type="project" value="TreeGrafter"/>
</dbReference>
<evidence type="ECO:0000256" key="3">
    <source>
        <dbReference type="ARBA" id="ARBA00022989"/>
    </source>
</evidence>
<dbReference type="InterPro" id="IPR045863">
    <property type="entry name" value="CorA_TM1_TM2"/>
</dbReference>
<dbReference type="InterPro" id="IPR002523">
    <property type="entry name" value="MgTranspt_CorA/ZnTranspt_ZntB"/>
</dbReference>
<evidence type="ECO:0000256" key="5">
    <source>
        <dbReference type="SAM" id="Coils"/>
    </source>
</evidence>
<dbReference type="SUPFAM" id="SSF144083">
    <property type="entry name" value="Magnesium transport protein CorA, transmembrane region"/>
    <property type="match status" value="1"/>
</dbReference>
<evidence type="ECO:0000313" key="8">
    <source>
        <dbReference type="EMBL" id="KAF2243928.1"/>
    </source>
</evidence>
<gene>
    <name evidence="8" type="ORF">BU26DRAFT_436142</name>
</gene>
<dbReference type="PANTHER" id="PTHR46494:SF1">
    <property type="entry name" value="CORA FAMILY METAL ION TRANSPORTER (EUROFUNG)"/>
    <property type="match status" value="1"/>
</dbReference>
<keyword evidence="3 7" id="KW-1133">Transmembrane helix</keyword>
<accession>A0A6A6I1P2</accession>
<feature type="transmembrane region" description="Helical" evidence="7">
    <location>
        <begin position="521"/>
        <end position="544"/>
    </location>
</feature>
<protein>
    <recommendedName>
        <fullName evidence="10">Cora-domain-containing protein</fullName>
    </recommendedName>
</protein>
<feature type="coiled-coil region" evidence="5">
    <location>
        <begin position="468"/>
        <end position="516"/>
    </location>
</feature>
<evidence type="ECO:0000256" key="7">
    <source>
        <dbReference type="SAM" id="Phobius"/>
    </source>
</evidence>
<dbReference type="Pfam" id="PF01544">
    <property type="entry name" value="CorA"/>
    <property type="match status" value="1"/>
</dbReference>
<proteinExistence type="predicted"/>
<dbReference type="EMBL" id="ML987204">
    <property type="protein sequence ID" value="KAF2243928.1"/>
    <property type="molecule type" value="Genomic_DNA"/>
</dbReference>
<keyword evidence="2 7" id="KW-0812">Transmembrane</keyword>
<dbReference type="AlphaFoldDB" id="A0A6A6I1P2"/>
<keyword evidence="4 7" id="KW-0472">Membrane</keyword>
<feature type="region of interest" description="Disordered" evidence="6">
    <location>
        <begin position="58"/>
        <end position="90"/>
    </location>
</feature>
<sequence length="643" mass="73481">MPAGRLASEHLFAILEEVEQNVSRRNESLASGVNEVSLQELRRKMPFYEVALSPNSPIDIPGRRNSLSRQNTKNRKDSPRRSLKGRQPTETEFSITDSILAAQKEQVLSTLNDLCKTVKEFVNFFIPLKYNHGVSKRIWGALDRMMLSIHRPSDESPPARRRSYMIRPRSTGAPKEFESVEARSSFKTCSSCQIAHGYRSFEGAYSHLDRYHFQTTTHLLPPGTLEMECAAWICSEQQLRDEVTNEQQLHLLRICLTYLRLLQARAKKLYDGITANPDSEISRNLLPNDLVGCFETSVLFILQAAVSLVAIKDEIHAWHDCSVFLREENETPMVRHALMQLGKLGQSAQASMTRAEKVMALSDPETGMLSMGPVGPEFLAVVISQNLQRKELLEKADMDIYGLYQKCASNLQYQINRFPRKRLLPDIHELQEELSVIKLVNDWQQKAYHNYLLILDPESYASAPSGRAAFFTSEKDCLQAELKNLRSKAAELDALENRTRQLREQLKQSVEILEEDHGKAILVFTMITTIFLPLSFITSFFGMNTADIRTTDRNQGFFWAIALPITVSIVGIAVLFAYQGDKLHDIRYRLIHRLREDWANRRASSGHDSSPDAERRVSAHPWNLRKRKVFSRIKEEFDSVLPV</sequence>
<dbReference type="Proteomes" id="UP000800094">
    <property type="component" value="Unassembled WGS sequence"/>
</dbReference>
<dbReference type="GeneID" id="54577491"/>
<organism evidence="8 9">
    <name type="scientific">Trematosphaeria pertusa</name>
    <dbReference type="NCBI Taxonomy" id="390896"/>
    <lineage>
        <taxon>Eukaryota</taxon>
        <taxon>Fungi</taxon>
        <taxon>Dikarya</taxon>
        <taxon>Ascomycota</taxon>
        <taxon>Pezizomycotina</taxon>
        <taxon>Dothideomycetes</taxon>
        <taxon>Pleosporomycetidae</taxon>
        <taxon>Pleosporales</taxon>
        <taxon>Massarineae</taxon>
        <taxon>Trematosphaeriaceae</taxon>
        <taxon>Trematosphaeria</taxon>
    </lineage>
</organism>
<evidence type="ECO:0000256" key="2">
    <source>
        <dbReference type="ARBA" id="ARBA00022692"/>
    </source>
</evidence>